<reference evidence="1 2" key="1">
    <citation type="submission" date="2015-12" db="EMBL/GenBank/DDBJ databases">
        <title>Haloprofundus marisrubri gen. nov., sp. nov., an extremely halophilic archaeon isolated from the Discovery deep brine-seawater interface in the Red Sea.</title>
        <authorList>
            <person name="Zhang G."/>
            <person name="Stingl U."/>
            <person name="Rashid M."/>
        </authorList>
    </citation>
    <scope>NUCLEOTIDE SEQUENCE [LARGE SCALE GENOMIC DNA]</scope>
    <source>
        <strain evidence="1 2">SB9</strain>
    </source>
</reference>
<evidence type="ECO:0000313" key="2">
    <source>
        <dbReference type="Proteomes" id="UP000054387"/>
    </source>
</evidence>
<comment type="caution">
    <text evidence="1">The sequence shown here is derived from an EMBL/GenBank/DDBJ whole genome shotgun (WGS) entry which is preliminary data.</text>
</comment>
<dbReference type="RefSeq" id="WP_058581490.1">
    <property type="nucleotide sequence ID" value="NZ_LOPU01000018.1"/>
</dbReference>
<gene>
    <name evidence="1" type="ORF">AUR64_11105</name>
</gene>
<dbReference type="Proteomes" id="UP000054387">
    <property type="component" value="Unassembled WGS sequence"/>
</dbReference>
<organism evidence="1 2">
    <name type="scientific">Haloprofundus marisrubri</name>
    <dbReference type="NCBI Taxonomy" id="1514971"/>
    <lineage>
        <taxon>Archaea</taxon>
        <taxon>Methanobacteriati</taxon>
        <taxon>Methanobacteriota</taxon>
        <taxon>Stenosarchaea group</taxon>
        <taxon>Halobacteria</taxon>
        <taxon>Halobacteriales</taxon>
        <taxon>Haloferacaceae</taxon>
        <taxon>Haloprofundus</taxon>
    </lineage>
</organism>
<accession>A0A0W1R9T9</accession>
<protein>
    <submittedName>
        <fullName evidence="1">Uncharacterized protein</fullName>
    </submittedName>
</protein>
<dbReference type="AlphaFoldDB" id="A0A0W1R9T9"/>
<name>A0A0W1R9T9_9EURY</name>
<sequence length="60" mass="6659">MGDTLTCEECGAAVESVEQLEEGQEVVEMQEESDGSIRLFESRNLFLCKNCKNPLGLFDS</sequence>
<dbReference type="EMBL" id="LOPU01000018">
    <property type="protein sequence ID" value="KTG10135.1"/>
    <property type="molecule type" value="Genomic_DNA"/>
</dbReference>
<keyword evidence="2" id="KW-1185">Reference proteome</keyword>
<evidence type="ECO:0000313" key="1">
    <source>
        <dbReference type="EMBL" id="KTG10135.1"/>
    </source>
</evidence>
<proteinExistence type="predicted"/>